<gene>
    <name evidence="7" type="ORF">PACLA_8A085846</name>
</gene>
<proteinExistence type="predicted"/>
<evidence type="ECO:0000313" key="7">
    <source>
        <dbReference type="EMBL" id="CAB4018720.1"/>
    </source>
</evidence>
<evidence type="ECO:0000256" key="5">
    <source>
        <dbReference type="ARBA" id="ARBA00023125"/>
    </source>
</evidence>
<dbReference type="PROSITE" id="PS50950">
    <property type="entry name" value="ZF_THAP"/>
    <property type="match status" value="1"/>
</dbReference>
<keyword evidence="2" id="KW-0479">Metal-binding</keyword>
<feature type="compositionally biased region" description="Acidic residues" evidence="6">
    <location>
        <begin position="543"/>
        <end position="552"/>
    </location>
</feature>
<keyword evidence="5" id="KW-0238">DNA-binding</keyword>
<feature type="region of interest" description="Disordered" evidence="6">
    <location>
        <begin position="540"/>
        <end position="575"/>
    </location>
</feature>
<evidence type="ECO:0000256" key="2">
    <source>
        <dbReference type="ARBA" id="ARBA00022723"/>
    </source>
</evidence>
<dbReference type="Proteomes" id="UP001152795">
    <property type="component" value="Unassembled WGS sequence"/>
</dbReference>
<dbReference type="SUPFAM" id="SSF57716">
    <property type="entry name" value="Glucocorticoid receptor-like (DNA-binding domain)"/>
    <property type="match status" value="1"/>
</dbReference>
<dbReference type="InterPro" id="IPR027805">
    <property type="entry name" value="Transposase_HTH_dom"/>
</dbReference>
<dbReference type="PANTHER" id="PTHR23080:SF133">
    <property type="entry name" value="SI:CH211-262I1.5-RELATED"/>
    <property type="match status" value="1"/>
</dbReference>
<protein>
    <submittedName>
        <fullName evidence="7">Uncharacterized protein</fullName>
    </submittedName>
</protein>
<dbReference type="Pfam" id="PF13359">
    <property type="entry name" value="DDE_Tnp_4"/>
    <property type="match status" value="1"/>
</dbReference>
<dbReference type="OrthoDB" id="5986118at2759"/>
<comment type="cofactor">
    <cofactor evidence="1">
        <name>a divalent metal cation</name>
        <dbReference type="ChEBI" id="CHEBI:60240"/>
    </cofactor>
</comment>
<comment type="caution">
    <text evidence="7">The sequence shown here is derived from an EMBL/GenBank/DDBJ whole genome shotgun (WGS) entry which is preliminary data.</text>
</comment>
<evidence type="ECO:0000256" key="3">
    <source>
        <dbReference type="ARBA" id="ARBA00022771"/>
    </source>
</evidence>
<feature type="region of interest" description="Disordered" evidence="6">
    <location>
        <begin position="146"/>
        <end position="184"/>
    </location>
</feature>
<evidence type="ECO:0000256" key="4">
    <source>
        <dbReference type="ARBA" id="ARBA00022833"/>
    </source>
</evidence>
<organism evidence="7 8">
    <name type="scientific">Paramuricea clavata</name>
    <name type="common">Red gorgonian</name>
    <name type="synonym">Violescent sea-whip</name>
    <dbReference type="NCBI Taxonomy" id="317549"/>
    <lineage>
        <taxon>Eukaryota</taxon>
        <taxon>Metazoa</taxon>
        <taxon>Cnidaria</taxon>
        <taxon>Anthozoa</taxon>
        <taxon>Octocorallia</taxon>
        <taxon>Malacalcyonacea</taxon>
        <taxon>Plexauridae</taxon>
        <taxon>Paramuricea</taxon>
    </lineage>
</organism>
<evidence type="ECO:0000256" key="1">
    <source>
        <dbReference type="ARBA" id="ARBA00001968"/>
    </source>
</evidence>
<reference evidence="7" key="1">
    <citation type="submission" date="2020-04" db="EMBL/GenBank/DDBJ databases">
        <authorList>
            <person name="Alioto T."/>
            <person name="Alioto T."/>
            <person name="Gomez Garrido J."/>
        </authorList>
    </citation>
    <scope>NUCLEOTIDE SEQUENCE</scope>
    <source>
        <strain evidence="7">A484AB</strain>
    </source>
</reference>
<dbReference type="Pfam" id="PF13613">
    <property type="entry name" value="HTH_Tnp_4"/>
    <property type="match status" value="1"/>
</dbReference>
<dbReference type="InterPro" id="IPR027806">
    <property type="entry name" value="HARBI1_dom"/>
</dbReference>
<dbReference type="EMBL" id="CACRXK020010139">
    <property type="protein sequence ID" value="CAB4018720.1"/>
    <property type="molecule type" value="Genomic_DNA"/>
</dbReference>
<keyword evidence="3" id="KW-0863">Zinc-finger</keyword>
<dbReference type="GO" id="GO:0003677">
    <property type="term" value="F:DNA binding"/>
    <property type="evidence" value="ECO:0007669"/>
    <property type="project" value="UniProtKB-UniRule"/>
</dbReference>
<accession>A0A6S7IPL7</accession>
<name>A0A6S7IPL7_PARCT</name>
<feature type="compositionally biased region" description="Polar residues" evidence="6">
    <location>
        <begin position="146"/>
        <end position="167"/>
    </location>
</feature>
<dbReference type="GO" id="GO:0008270">
    <property type="term" value="F:zinc ion binding"/>
    <property type="evidence" value="ECO:0007669"/>
    <property type="project" value="UniProtKB-KW"/>
</dbReference>
<evidence type="ECO:0000256" key="6">
    <source>
        <dbReference type="SAM" id="MobiDB-lite"/>
    </source>
</evidence>
<dbReference type="PANTHER" id="PTHR23080">
    <property type="entry name" value="THAP DOMAIN PROTEIN"/>
    <property type="match status" value="1"/>
</dbReference>
<dbReference type="Pfam" id="PF05485">
    <property type="entry name" value="THAP"/>
    <property type="match status" value="1"/>
</dbReference>
<evidence type="ECO:0000313" key="8">
    <source>
        <dbReference type="Proteomes" id="UP001152795"/>
    </source>
</evidence>
<dbReference type="InterPro" id="IPR006612">
    <property type="entry name" value="THAP_Znf"/>
</dbReference>
<dbReference type="AlphaFoldDB" id="A0A6S7IPL7"/>
<keyword evidence="8" id="KW-1185">Reference proteome</keyword>
<keyword evidence="4" id="KW-0862">Zinc</keyword>
<sequence>MVKRCAWGTCKSDSRYPARLEKDNGTSVSFYSFPSEKRSKERRQIWINACCRGDKFVCRKDSYICGFHFIGENGPTADYPDPIPATADGNKIERLRRKRKPPKPRHTHGKVGKRFKKMFEMSTTEGLHSPSESFPHAQPESLAQNDVENNINGPDSHSFATAINQRPGSHKIEVVSSESSSDEKIVKTDVGKADMFQSESEDNTNRHFFNNQPALPSDGFKGGSVIMKTSFIQKITDPKKCVHYTGLNLEVLKALYDLIKEKANKLYMWKGVKWTRLKNAQPGHLKNKYNLRKLTTWEQLLLTLVRLRRNPSMIMLGDLFDIAPGTASRIFITWILFLAKELSFLLSFPTVAEINDIQIPASLRGFANLRGIIDCTEFYIEKPTRISSQRSTYSTYKSRNTFKLFISISPVPHINFVSNLYSGSISDKQLTKECGFIEQLNPGDVIMADKGFNVQDIFALKYVRLLAPPIMSKGKVSAKATTMTRRIAKSRVHVERMIRKLKCFQLIRGVIPLTLKPYASSIIRVCACLVNLSPTIIDHDSDSDSEEWDSENYDQGGNDYSQESDDNDRTLNSFH</sequence>